<accession>A0A2G5DEG9</accession>
<dbReference type="InParanoid" id="A0A2G5DEG9"/>
<dbReference type="InterPro" id="IPR036354">
    <property type="entry name" value="Prot_inh_pot1_sf"/>
</dbReference>
<dbReference type="PANTHER" id="PTHR33091">
    <property type="entry name" value="PROTEIN, PUTATIVE, EXPRESSED-RELATED"/>
    <property type="match status" value="1"/>
</dbReference>
<dbReference type="OrthoDB" id="10013825at2759"/>
<dbReference type="GO" id="GO:0004867">
    <property type="term" value="F:serine-type endopeptidase inhibitor activity"/>
    <property type="evidence" value="ECO:0007669"/>
    <property type="project" value="UniProtKB-KW"/>
</dbReference>
<name>A0A2G5DEG9_AQUCA</name>
<dbReference type="GO" id="GO:0009611">
    <property type="term" value="P:response to wounding"/>
    <property type="evidence" value="ECO:0007669"/>
    <property type="project" value="InterPro"/>
</dbReference>
<keyword evidence="2" id="KW-0646">Protease inhibitor</keyword>
<dbReference type="PROSITE" id="PS00285">
    <property type="entry name" value="POTATO_INHIBITOR"/>
    <property type="match status" value="1"/>
</dbReference>
<gene>
    <name evidence="4" type="ORF">AQUCO_02100029v1</name>
</gene>
<dbReference type="AlphaFoldDB" id="A0A2G5DEG9"/>
<proteinExistence type="inferred from homology"/>
<dbReference type="EMBL" id="KZ305038">
    <property type="protein sequence ID" value="PIA41909.1"/>
    <property type="molecule type" value="Genomic_DNA"/>
</dbReference>
<reference evidence="4 5" key="1">
    <citation type="submission" date="2017-09" db="EMBL/GenBank/DDBJ databases">
        <title>WGS assembly of Aquilegia coerulea Goldsmith.</title>
        <authorList>
            <person name="Hodges S."/>
            <person name="Kramer E."/>
            <person name="Nordborg M."/>
            <person name="Tomkins J."/>
            <person name="Borevitz J."/>
            <person name="Derieg N."/>
            <person name="Yan J."/>
            <person name="Mihaltcheva S."/>
            <person name="Hayes R.D."/>
            <person name="Rokhsar D."/>
        </authorList>
    </citation>
    <scope>NUCLEOTIDE SEQUENCE [LARGE SCALE GENOMIC DNA]</scope>
    <source>
        <strain evidence="5">cv. Goldsmith</strain>
    </source>
</reference>
<organism evidence="4 5">
    <name type="scientific">Aquilegia coerulea</name>
    <name type="common">Rocky mountain columbine</name>
    <dbReference type="NCBI Taxonomy" id="218851"/>
    <lineage>
        <taxon>Eukaryota</taxon>
        <taxon>Viridiplantae</taxon>
        <taxon>Streptophyta</taxon>
        <taxon>Embryophyta</taxon>
        <taxon>Tracheophyta</taxon>
        <taxon>Spermatophyta</taxon>
        <taxon>Magnoliopsida</taxon>
        <taxon>Ranunculales</taxon>
        <taxon>Ranunculaceae</taxon>
        <taxon>Thalictroideae</taxon>
        <taxon>Aquilegia</taxon>
    </lineage>
</organism>
<sequence>MSIPSPPPRCDSLGCSDITCCPGKQSWPELVGMKAMEAKSIIEEDNPNVTVVIATTELYRVPDLCCNIVWIYVDDLQNGVITSVPRVG</sequence>
<evidence type="ECO:0000256" key="1">
    <source>
        <dbReference type="ARBA" id="ARBA00008210"/>
    </source>
</evidence>
<dbReference type="STRING" id="218851.A0A2G5DEG9"/>
<evidence type="ECO:0000256" key="2">
    <source>
        <dbReference type="ARBA" id="ARBA00022690"/>
    </source>
</evidence>
<dbReference type="SUPFAM" id="SSF54654">
    <property type="entry name" value="CI-2 family of serine protease inhibitors"/>
    <property type="match status" value="1"/>
</dbReference>
<dbReference type="Pfam" id="PF00280">
    <property type="entry name" value="potato_inhibit"/>
    <property type="match status" value="1"/>
</dbReference>
<dbReference type="InterPro" id="IPR000864">
    <property type="entry name" value="Prot_inh_pot1"/>
</dbReference>
<keyword evidence="5" id="KW-1185">Reference proteome</keyword>
<keyword evidence="3" id="KW-0722">Serine protease inhibitor</keyword>
<comment type="similarity">
    <text evidence="1">Belongs to the protease inhibitor I13 (potato type I serine protease inhibitor) family.</text>
</comment>
<dbReference type="Proteomes" id="UP000230069">
    <property type="component" value="Unassembled WGS sequence"/>
</dbReference>
<evidence type="ECO:0000256" key="3">
    <source>
        <dbReference type="ARBA" id="ARBA00022900"/>
    </source>
</evidence>
<protein>
    <submittedName>
        <fullName evidence="4">Uncharacterized protein</fullName>
    </submittedName>
</protein>
<evidence type="ECO:0000313" key="5">
    <source>
        <dbReference type="Proteomes" id="UP000230069"/>
    </source>
</evidence>
<evidence type="ECO:0000313" key="4">
    <source>
        <dbReference type="EMBL" id="PIA41909.1"/>
    </source>
</evidence>
<dbReference type="Gene3D" id="3.30.10.10">
    <property type="entry name" value="Trypsin Inhibitor V, subunit A"/>
    <property type="match status" value="1"/>
</dbReference>
<dbReference type="FunCoup" id="A0A2G5DEG9">
    <property type="interactions" value="3"/>
</dbReference>
<dbReference type="PANTHER" id="PTHR33091:SF99">
    <property type="entry name" value="INHIBITOR OF TRYPSIN_HAGEMAN FACTOR-LIKE PROTEIN-RELATED"/>
    <property type="match status" value="1"/>
</dbReference>